<sequence>MQFSKTALLALCASSASAYSATKRTFAVNHFYGKGPLVVGRMDPIVNPGVASGHVHAVQGGNAFALSMTDDQALKSTCTSSRVKDDKSNYWTPALYFQDPKTGKLEPVEMFYMNVYYFFDATTDKIEAFPEGLRIFTGNPSLRTPPATGGEQITDHSDGTIQPIQWTCPRSNDNSPLYPADSNGRSGVGMQDPGNGGSGTGFPDKNCDGYASPLRADIHLPSCYNPAKGVQNYKENMDYPTNGKCPSGWKHVPHMFYEVYWNTPKFQDRWTPGQGKQPFVLANGDPTGYSLHADFINGWEPETLQQIIDNCDAGSAGMDKCPGLIGGLNDPSTSCNIESAINEVIDGVLDELPGNNPIGQWGADAAPAPAPAPVASSKSPVASAPAVSTPESTPDSTPEAPAPTPETTSKNAAQPVVTAKPTKIVDPAPSSPAEVYTMSPAPSAAASAPVVGGSNTMITSYVTVSDTVWTTVTAPGAVATGSSPVAAGWSYSGCFADSRDRVMTGIKLANIGNHQVTNTKCVAYCESRGFSMAGTEYGGQCFCANSLSPSTPVDDGKCDMPCEGDESQTCGGGMTLSVYSKGGSKKRDRHLRRHLHHHS</sequence>
<dbReference type="OrthoDB" id="74764at2759"/>
<feature type="signal peptide" evidence="2">
    <location>
        <begin position="1"/>
        <end position="18"/>
    </location>
</feature>
<accession>A0A8H8BW01</accession>
<feature type="region of interest" description="Disordered" evidence="1">
    <location>
        <begin position="580"/>
        <end position="599"/>
    </location>
</feature>
<comment type="caution">
    <text evidence="4">The sequence shown here is derived from an EMBL/GenBank/DDBJ whole genome shotgun (WGS) entry which is preliminary data.</text>
</comment>
<gene>
    <name evidence="4" type="ORF">IFR04_000861</name>
</gene>
<evidence type="ECO:0000313" key="5">
    <source>
        <dbReference type="Proteomes" id="UP000664132"/>
    </source>
</evidence>
<feature type="region of interest" description="Disordered" evidence="1">
    <location>
        <begin position="179"/>
        <end position="203"/>
    </location>
</feature>
<dbReference type="PANTHER" id="PTHR43662:SF11">
    <property type="entry name" value="WSC DOMAIN-CONTAINING PROTEIN"/>
    <property type="match status" value="1"/>
</dbReference>
<dbReference type="InterPro" id="IPR018535">
    <property type="entry name" value="DUF1996"/>
</dbReference>
<dbReference type="Proteomes" id="UP000664132">
    <property type="component" value="Unassembled WGS sequence"/>
</dbReference>
<keyword evidence="2" id="KW-0732">Signal</keyword>
<dbReference type="PROSITE" id="PS51212">
    <property type="entry name" value="WSC"/>
    <property type="match status" value="1"/>
</dbReference>
<evidence type="ECO:0000256" key="1">
    <source>
        <dbReference type="SAM" id="MobiDB-lite"/>
    </source>
</evidence>
<feature type="region of interest" description="Disordered" evidence="1">
    <location>
        <begin position="359"/>
        <end position="435"/>
    </location>
</feature>
<evidence type="ECO:0000259" key="3">
    <source>
        <dbReference type="PROSITE" id="PS51212"/>
    </source>
</evidence>
<dbReference type="SMART" id="SM00321">
    <property type="entry name" value="WSC"/>
    <property type="match status" value="1"/>
</dbReference>
<dbReference type="PANTHER" id="PTHR43662">
    <property type="match status" value="1"/>
</dbReference>
<feature type="compositionally biased region" description="Basic residues" evidence="1">
    <location>
        <begin position="583"/>
        <end position="599"/>
    </location>
</feature>
<organism evidence="4 5">
    <name type="scientific">Cadophora malorum</name>
    <dbReference type="NCBI Taxonomy" id="108018"/>
    <lineage>
        <taxon>Eukaryota</taxon>
        <taxon>Fungi</taxon>
        <taxon>Dikarya</taxon>
        <taxon>Ascomycota</taxon>
        <taxon>Pezizomycotina</taxon>
        <taxon>Leotiomycetes</taxon>
        <taxon>Helotiales</taxon>
        <taxon>Ploettnerulaceae</taxon>
        <taxon>Cadophora</taxon>
    </lineage>
</organism>
<dbReference type="EMBL" id="JAFJYH010000006">
    <property type="protein sequence ID" value="KAG4425917.1"/>
    <property type="molecule type" value="Genomic_DNA"/>
</dbReference>
<dbReference type="Pfam" id="PF09362">
    <property type="entry name" value="DUF1996"/>
    <property type="match status" value="1"/>
</dbReference>
<name>A0A8H8BW01_9HELO</name>
<feature type="chain" id="PRO_5034688544" description="WSC domain-containing protein" evidence="2">
    <location>
        <begin position="19"/>
        <end position="599"/>
    </location>
</feature>
<evidence type="ECO:0000256" key="2">
    <source>
        <dbReference type="SAM" id="SignalP"/>
    </source>
</evidence>
<proteinExistence type="predicted"/>
<reference evidence="4" key="1">
    <citation type="submission" date="2021-02" db="EMBL/GenBank/DDBJ databases">
        <title>Genome sequence Cadophora malorum strain M34.</title>
        <authorList>
            <person name="Stefanovic E."/>
            <person name="Vu D."/>
            <person name="Scully C."/>
            <person name="Dijksterhuis J."/>
            <person name="Roader J."/>
            <person name="Houbraken J."/>
        </authorList>
    </citation>
    <scope>NUCLEOTIDE SEQUENCE</scope>
    <source>
        <strain evidence="4">M34</strain>
    </source>
</reference>
<dbReference type="Pfam" id="PF01822">
    <property type="entry name" value="WSC"/>
    <property type="match status" value="1"/>
</dbReference>
<dbReference type="InterPro" id="IPR002889">
    <property type="entry name" value="WSC_carb-bd"/>
</dbReference>
<dbReference type="AlphaFoldDB" id="A0A8H8BW01"/>
<feature type="compositionally biased region" description="Low complexity" evidence="1">
    <location>
        <begin position="373"/>
        <end position="409"/>
    </location>
</feature>
<protein>
    <recommendedName>
        <fullName evidence="3">WSC domain-containing protein</fullName>
    </recommendedName>
</protein>
<evidence type="ECO:0000313" key="4">
    <source>
        <dbReference type="EMBL" id="KAG4425917.1"/>
    </source>
</evidence>
<feature type="domain" description="WSC" evidence="3">
    <location>
        <begin position="488"/>
        <end position="582"/>
    </location>
</feature>
<keyword evidence="5" id="KW-1185">Reference proteome</keyword>